<dbReference type="Gene3D" id="3.60.21.10">
    <property type="match status" value="1"/>
</dbReference>
<evidence type="ECO:0000313" key="2">
    <source>
        <dbReference type="Proteomes" id="UP001500839"/>
    </source>
</evidence>
<evidence type="ECO:0000313" key="1">
    <source>
        <dbReference type="EMBL" id="GAA4807719.1"/>
    </source>
</evidence>
<protein>
    <submittedName>
        <fullName evidence="1">TIGR03767 family metallophosphoesterase</fullName>
    </submittedName>
</protein>
<proteinExistence type="predicted"/>
<reference evidence="2" key="1">
    <citation type="journal article" date="2019" name="Int. J. Syst. Evol. Microbiol.">
        <title>The Global Catalogue of Microorganisms (GCM) 10K type strain sequencing project: providing services to taxonomists for standard genome sequencing and annotation.</title>
        <authorList>
            <consortium name="The Broad Institute Genomics Platform"/>
            <consortium name="The Broad Institute Genome Sequencing Center for Infectious Disease"/>
            <person name="Wu L."/>
            <person name="Ma J."/>
        </authorList>
    </citation>
    <scope>NUCLEOTIDE SEQUENCE [LARGE SCALE GENOMIC DNA]</scope>
    <source>
        <strain evidence="2">JCM 18542</strain>
    </source>
</reference>
<sequence length="584" mass="62152">MTTVNRRKFLVGAGAGLGGALTLNLLGAAAPGRAGGGFWTPATARADALAGSTAGTTLEAVAAPAGPHGYQRLTAGPGYPVIVRTELAPARAARADRRRALASLVQMTDMHILDAQSPVRVEFVHPLIGSASRPQDLLTTQGLTSLVGRINALTGGPHSGRRFDAVVTTGDNTDNHEHVELDWYLTALSGGRFTPNTGDPHRYEGTQDSGFDLYWNPESRHTDSFKRAGFPVLDGYFDAALAPMSSPGLSVPWFAVFGNHDDSVIGTAPSGIPPITDLYTSNLKLGAPGSAAEAERLQQALRTDPAAVPGLVAQMTNPARIVTPDERRAPFTPRQFMAAHFDPRHLGPGPHGHGFAADAPETGIGYYSFEIAPGVVGISMDSTNRAGFVDGSFGDAQLRWIEQTLAAGSSRYFDGAGREVRTGADDTLFILFSHHTSDTTGLLIPDPENPAEPRHSGAELVALLHRFPNVCAWVNGHTHANRITPHPGATARQSFWEVNTASHIDFPQYARVIEVVDNTDGTLSLLATLIESDAPYQLPYDDLSPLGLASLYRELSYNDVNKDPDNMGGPADHNVEMLLASPFA</sequence>
<organism evidence="1 2">
    <name type="scientific">Tomitella cavernea</name>
    <dbReference type="NCBI Taxonomy" id="1387982"/>
    <lineage>
        <taxon>Bacteria</taxon>
        <taxon>Bacillati</taxon>
        <taxon>Actinomycetota</taxon>
        <taxon>Actinomycetes</taxon>
        <taxon>Mycobacteriales</taxon>
        <taxon>Tomitella</taxon>
    </lineage>
</organism>
<dbReference type="NCBIfam" id="TIGR03767">
    <property type="entry name" value="P_acnes_RR"/>
    <property type="match status" value="1"/>
</dbReference>
<dbReference type="InterPro" id="IPR029052">
    <property type="entry name" value="Metallo-depent_PP-like"/>
</dbReference>
<dbReference type="InterPro" id="IPR006311">
    <property type="entry name" value="TAT_signal"/>
</dbReference>
<dbReference type="Proteomes" id="UP001500839">
    <property type="component" value="Unassembled WGS sequence"/>
</dbReference>
<comment type="caution">
    <text evidence="1">The sequence shown here is derived from an EMBL/GenBank/DDBJ whole genome shotgun (WGS) entry which is preliminary data.</text>
</comment>
<gene>
    <name evidence="1" type="ORF">GCM10023353_09070</name>
</gene>
<accession>A0ABP9CBU5</accession>
<dbReference type="SUPFAM" id="SSF56300">
    <property type="entry name" value="Metallo-dependent phosphatases"/>
    <property type="match status" value="1"/>
</dbReference>
<dbReference type="EMBL" id="BAABKQ010000001">
    <property type="protein sequence ID" value="GAA4807719.1"/>
    <property type="molecule type" value="Genomic_DNA"/>
</dbReference>
<keyword evidence="2" id="KW-1185">Reference proteome</keyword>
<name>A0ABP9CBU5_9ACTN</name>
<dbReference type="RefSeq" id="WP_345602147.1">
    <property type="nucleotide sequence ID" value="NZ_BAABKQ010000001.1"/>
</dbReference>
<dbReference type="InterPro" id="IPR022506">
    <property type="entry name" value="Metallophosphoesterase_PPA1498"/>
</dbReference>
<dbReference type="PROSITE" id="PS51318">
    <property type="entry name" value="TAT"/>
    <property type="match status" value="1"/>
</dbReference>